<reference evidence="1 2" key="1">
    <citation type="journal article" date="2016" name="Mol. Biol. Evol.">
        <title>Comparative Genomics of Early-Diverging Mushroom-Forming Fungi Provides Insights into the Origins of Lignocellulose Decay Capabilities.</title>
        <authorList>
            <person name="Nagy L.G."/>
            <person name="Riley R."/>
            <person name="Tritt A."/>
            <person name="Adam C."/>
            <person name="Daum C."/>
            <person name="Floudas D."/>
            <person name="Sun H."/>
            <person name="Yadav J.S."/>
            <person name="Pangilinan J."/>
            <person name="Larsson K.H."/>
            <person name="Matsuura K."/>
            <person name="Barry K."/>
            <person name="Labutti K."/>
            <person name="Kuo R."/>
            <person name="Ohm R.A."/>
            <person name="Bhattacharya S.S."/>
            <person name="Shirouzu T."/>
            <person name="Yoshinaga Y."/>
            <person name="Martin F.M."/>
            <person name="Grigoriev I.V."/>
            <person name="Hibbett D.S."/>
        </authorList>
    </citation>
    <scope>NUCLEOTIDE SEQUENCE [LARGE SCALE GENOMIC DNA]</scope>
    <source>
        <strain evidence="1 2">HHB9708</strain>
    </source>
</reference>
<evidence type="ECO:0000313" key="1">
    <source>
        <dbReference type="EMBL" id="KZS91265.1"/>
    </source>
</evidence>
<name>A0A164S9C2_9AGAM</name>
<dbReference type="SUPFAM" id="SSF52047">
    <property type="entry name" value="RNI-like"/>
    <property type="match status" value="1"/>
</dbReference>
<accession>A0A164S9C2</accession>
<sequence length="408" mass="46898">MSQFIESSAPFPLPLVLDDEQQVDKTPDGPTLKLPLELFRNILEEVASTRDPKARNHILYNLLLTSRYLYLEARRLLYRDIIFVHNSSVAGLIVNALRAGAAKYVHSFRVEDFVAVSERYSRTATQFFDLPLYRMGWLRSLDLSGSEITSSVTPRIMTFLPDLIRADSLVSFHARLSMDSHILQFLERQRNIQFLTIHRLYTPVSTLRTPRLMPKLKRLTLHVLTQDNHFQDFVEDRPITVFRFDSFHLPHYWSTFAPRLHALDMSMYSPPSHLLDGFIQTFAMAAINLRLLACFEISYLSGAVPVTMPAVFRKLRNLPHLEILIVSFTADSIGEFDVMTIPEVIGAHPKLKSIFVTQRRSRERPDNTIAHELQYTSESGWISTRRDGTSRADLVELSLEKLGLAYGY</sequence>
<keyword evidence="2" id="KW-1185">Reference proteome</keyword>
<gene>
    <name evidence="1" type="ORF">SISNIDRAFT_467850</name>
</gene>
<evidence type="ECO:0008006" key="3">
    <source>
        <dbReference type="Google" id="ProtNLM"/>
    </source>
</evidence>
<dbReference type="EMBL" id="KV419416">
    <property type="protein sequence ID" value="KZS91265.1"/>
    <property type="molecule type" value="Genomic_DNA"/>
</dbReference>
<evidence type="ECO:0000313" key="2">
    <source>
        <dbReference type="Proteomes" id="UP000076722"/>
    </source>
</evidence>
<dbReference type="Gene3D" id="3.80.10.10">
    <property type="entry name" value="Ribonuclease Inhibitor"/>
    <property type="match status" value="1"/>
</dbReference>
<dbReference type="AlphaFoldDB" id="A0A164S9C2"/>
<dbReference type="Proteomes" id="UP000076722">
    <property type="component" value="Unassembled WGS sequence"/>
</dbReference>
<organism evidence="1 2">
    <name type="scientific">Sistotremastrum niveocremeum HHB9708</name>
    <dbReference type="NCBI Taxonomy" id="1314777"/>
    <lineage>
        <taxon>Eukaryota</taxon>
        <taxon>Fungi</taxon>
        <taxon>Dikarya</taxon>
        <taxon>Basidiomycota</taxon>
        <taxon>Agaricomycotina</taxon>
        <taxon>Agaricomycetes</taxon>
        <taxon>Sistotremastrales</taxon>
        <taxon>Sistotremastraceae</taxon>
        <taxon>Sertulicium</taxon>
        <taxon>Sertulicium niveocremeum</taxon>
    </lineage>
</organism>
<protein>
    <recommendedName>
        <fullName evidence="3">F-box domain-containing protein</fullName>
    </recommendedName>
</protein>
<dbReference type="InterPro" id="IPR032675">
    <property type="entry name" value="LRR_dom_sf"/>
</dbReference>
<proteinExistence type="predicted"/>